<dbReference type="RefSeq" id="XP_034413094.1">
    <property type="nucleotide sequence ID" value="XM_034557203.1"/>
</dbReference>
<name>A0A8C2YYQ7_CYCLU</name>
<dbReference type="PANTHER" id="PTHR23037:SF46">
    <property type="entry name" value="INTERLEUKIN 5 RECEPTOR SUBUNIT ALPHA"/>
    <property type="match status" value="1"/>
</dbReference>
<dbReference type="GO" id="GO:0004896">
    <property type="term" value="F:cytokine receptor activity"/>
    <property type="evidence" value="ECO:0007669"/>
    <property type="project" value="TreeGrafter"/>
</dbReference>
<dbReference type="InterPro" id="IPR003961">
    <property type="entry name" value="FN3_dom"/>
</dbReference>
<evidence type="ECO:0000256" key="3">
    <source>
        <dbReference type="ARBA" id="ARBA00022729"/>
    </source>
</evidence>
<evidence type="ECO:0000256" key="4">
    <source>
        <dbReference type="ARBA" id="ARBA00022989"/>
    </source>
</evidence>
<keyword evidence="2 8" id="KW-0812">Transmembrane</keyword>
<dbReference type="Ensembl" id="ENSCLMT00005007682.1">
    <property type="protein sequence ID" value="ENSCLMP00005007181.1"/>
    <property type="gene ID" value="ENSCLMG00005003904.1"/>
</dbReference>
<keyword evidence="7" id="KW-0325">Glycoprotein</keyword>
<dbReference type="CTD" id="3597"/>
<organism evidence="10 11">
    <name type="scientific">Cyclopterus lumpus</name>
    <name type="common">Lumpsucker</name>
    <dbReference type="NCBI Taxonomy" id="8103"/>
    <lineage>
        <taxon>Eukaryota</taxon>
        <taxon>Metazoa</taxon>
        <taxon>Chordata</taxon>
        <taxon>Craniata</taxon>
        <taxon>Vertebrata</taxon>
        <taxon>Euteleostomi</taxon>
        <taxon>Actinopterygii</taxon>
        <taxon>Neopterygii</taxon>
        <taxon>Teleostei</taxon>
        <taxon>Neoteleostei</taxon>
        <taxon>Acanthomorphata</taxon>
        <taxon>Eupercaria</taxon>
        <taxon>Perciformes</taxon>
        <taxon>Cottioidei</taxon>
        <taxon>Cottales</taxon>
        <taxon>Cyclopteridae</taxon>
        <taxon>Cyclopterus</taxon>
    </lineage>
</organism>
<accession>A0A8C2YYQ7</accession>
<feature type="signal peptide" evidence="9">
    <location>
        <begin position="1"/>
        <end position="19"/>
    </location>
</feature>
<dbReference type="Gene3D" id="2.60.40.10">
    <property type="entry name" value="Immunoglobulins"/>
    <property type="match status" value="1"/>
</dbReference>
<feature type="transmembrane region" description="Helical" evidence="8">
    <location>
        <begin position="296"/>
        <end position="319"/>
    </location>
</feature>
<evidence type="ECO:0000256" key="9">
    <source>
        <dbReference type="SAM" id="SignalP"/>
    </source>
</evidence>
<evidence type="ECO:0000256" key="1">
    <source>
        <dbReference type="ARBA" id="ARBA00004479"/>
    </source>
</evidence>
<evidence type="ECO:0000256" key="6">
    <source>
        <dbReference type="ARBA" id="ARBA00023170"/>
    </source>
</evidence>
<dbReference type="PANTHER" id="PTHR23037">
    <property type="entry name" value="CYTOKINE RECEPTOR"/>
    <property type="match status" value="1"/>
</dbReference>
<reference evidence="10" key="2">
    <citation type="submission" date="2025-09" db="UniProtKB">
        <authorList>
            <consortium name="Ensembl"/>
        </authorList>
    </citation>
    <scope>IDENTIFICATION</scope>
</reference>
<comment type="subcellular location">
    <subcellularLocation>
        <location evidence="1">Membrane</location>
        <topology evidence="1">Single-pass type I membrane protein</topology>
    </subcellularLocation>
</comment>
<protein>
    <submittedName>
        <fullName evidence="10">Uncharacterized protein</fullName>
    </submittedName>
</protein>
<dbReference type="CDD" id="cd00063">
    <property type="entry name" value="FN3"/>
    <property type="match status" value="1"/>
</dbReference>
<dbReference type="GeneID" id="117747762"/>
<keyword evidence="3 9" id="KW-0732">Signal</keyword>
<evidence type="ECO:0000313" key="10">
    <source>
        <dbReference type="Ensembl" id="ENSCLMP00005007181.1"/>
    </source>
</evidence>
<evidence type="ECO:0000256" key="7">
    <source>
        <dbReference type="ARBA" id="ARBA00023180"/>
    </source>
</evidence>
<keyword evidence="6" id="KW-0675">Receptor</keyword>
<gene>
    <name evidence="10" type="primary">il13ra1</name>
</gene>
<sequence>MSHSVDLLAWSCLFIAVESKPGPILPPQNVSLLWITGFQPQLSWVPPQHLGANCTYEVFLKTKKGREKYLTENLEEQFYIVMEGGFLNMSVGTVCDRRSELAWVSVDNAELVRKLQCFIYSATRTHCSWQKAGRARDLRFFYRLLNNNFSESGRKKVLIRECSSYTEVRTGCDLEANINQSIHIWFNGTVNNTVATNTFKKDTSNDVRLPALNWTVTKTQDKFHISWTPPEIERRWKFEIIYTECSETKSITVDGGTSTELERVPHCPYRMAMKAFIKEGKTPFSDEVYFDSDPSAWLYAAIIIPVMFAGLAALVLVCCRKNKEYMFPKVPEPRDLLSNISDNNNKSADHTLCVPAEEDDNCRISLVVDPLINKLDASQSLESAKAPEVLCPMLAQQKSAGP</sequence>
<evidence type="ECO:0000256" key="2">
    <source>
        <dbReference type="ARBA" id="ARBA00022692"/>
    </source>
</evidence>
<dbReference type="AlphaFoldDB" id="A0A8C2YYQ7"/>
<reference evidence="10" key="1">
    <citation type="submission" date="2025-08" db="UniProtKB">
        <authorList>
            <consortium name="Ensembl"/>
        </authorList>
    </citation>
    <scope>IDENTIFICATION</scope>
</reference>
<keyword evidence="4 8" id="KW-1133">Transmembrane helix</keyword>
<feature type="chain" id="PRO_5034397690" evidence="9">
    <location>
        <begin position="20"/>
        <end position="402"/>
    </location>
</feature>
<dbReference type="SUPFAM" id="SSF49265">
    <property type="entry name" value="Fibronectin type III"/>
    <property type="match status" value="2"/>
</dbReference>
<dbReference type="Proteomes" id="UP000694565">
    <property type="component" value="Unplaced"/>
</dbReference>
<evidence type="ECO:0000256" key="5">
    <source>
        <dbReference type="ARBA" id="ARBA00023136"/>
    </source>
</evidence>
<dbReference type="InterPro" id="IPR036116">
    <property type="entry name" value="FN3_sf"/>
</dbReference>
<dbReference type="GeneTree" id="ENSGT00910000145429"/>
<dbReference type="InterPro" id="IPR013783">
    <property type="entry name" value="Ig-like_fold"/>
</dbReference>
<dbReference type="GO" id="GO:0009897">
    <property type="term" value="C:external side of plasma membrane"/>
    <property type="evidence" value="ECO:0007669"/>
    <property type="project" value="TreeGrafter"/>
</dbReference>
<keyword evidence="11" id="KW-1185">Reference proteome</keyword>
<proteinExistence type="predicted"/>
<evidence type="ECO:0000256" key="8">
    <source>
        <dbReference type="SAM" id="Phobius"/>
    </source>
</evidence>
<keyword evidence="5 8" id="KW-0472">Membrane</keyword>
<evidence type="ECO:0000313" key="11">
    <source>
        <dbReference type="Proteomes" id="UP000694565"/>
    </source>
</evidence>